<evidence type="ECO:0000259" key="12">
    <source>
        <dbReference type="PROSITE" id="PS50109"/>
    </source>
</evidence>
<keyword evidence="4" id="KW-0597">Phosphoprotein</keyword>
<sequence length="361" mass="38768">MTARLGTARSRLRRQLTLLYAGPFLLSGAVLLGVQMLGARQSAPVGSQDGPPPDVTIEAGRGLVPLTVILLAVMLLVALILGWVIAGRFLRPLRLIIDTSRDISASNLHRRLGPTGRRDEFGELSETLDDLFGRLEASFAAQRRFVANASHELRTPLTAQRALLQVTLANRTAPPEELRAAAQEVLKLGDAQARLIDSLLSLATGEQGVEYAEPLDLADIVQDVLDMRHIDGRDDDWLYVDITLDPAPTTGDADLIDSLVANLVDNAVKHNVDGGSLIVSTGIVDGRPTLTVENTGPEVPVEDLERLFQPFQRLGTQRVRTSAEGYGLGLAIVRAIAGAHGAELDAAPREGGGLRVTVTFR</sequence>
<evidence type="ECO:0000256" key="4">
    <source>
        <dbReference type="ARBA" id="ARBA00022553"/>
    </source>
</evidence>
<dbReference type="PROSITE" id="PS50109">
    <property type="entry name" value="HIS_KIN"/>
    <property type="match status" value="1"/>
</dbReference>
<dbReference type="GO" id="GO:0000155">
    <property type="term" value="F:phosphorelay sensor kinase activity"/>
    <property type="evidence" value="ECO:0007669"/>
    <property type="project" value="InterPro"/>
</dbReference>
<keyword evidence="5" id="KW-0808">Transferase</keyword>
<protein>
    <recommendedName>
        <fullName evidence="3">histidine kinase</fullName>
        <ecNumber evidence="3">2.7.13.3</ecNumber>
    </recommendedName>
</protein>
<dbReference type="Pfam" id="PF02518">
    <property type="entry name" value="HATPase_c"/>
    <property type="match status" value="1"/>
</dbReference>
<dbReference type="EC" id="2.7.13.3" evidence="3"/>
<dbReference type="InterPro" id="IPR003594">
    <property type="entry name" value="HATPase_dom"/>
</dbReference>
<dbReference type="InterPro" id="IPR036097">
    <property type="entry name" value="HisK_dim/P_sf"/>
</dbReference>
<dbReference type="SUPFAM" id="SSF47384">
    <property type="entry name" value="Homodimeric domain of signal transducing histidine kinase"/>
    <property type="match status" value="1"/>
</dbReference>
<dbReference type="InterPro" id="IPR005467">
    <property type="entry name" value="His_kinase_dom"/>
</dbReference>
<dbReference type="SMART" id="SM00304">
    <property type="entry name" value="HAMP"/>
    <property type="match status" value="1"/>
</dbReference>
<dbReference type="AlphaFoldDB" id="A0A9W6NKH2"/>
<dbReference type="PANTHER" id="PTHR45436">
    <property type="entry name" value="SENSOR HISTIDINE KINASE YKOH"/>
    <property type="match status" value="1"/>
</dbReference>
<evidence type="ECO:0000256" key="9">
    <source>
        <dbReference type="ARBA" id="ARBA00023012"/>
    </source>
</evidence>
<gene>
    <name evidence="14" type="ORF">GCM10017581_026660</name>
</gene>
<keyword evidence="8 11" id="KW-1133">Transmembrane helix</keyword>
<comment type="catalytic activity">
    <reaction evidence="1">
        <text>ATP + protein L-histidine = ADP + protein N-phospho-L-histidine.</text>
        <dbReference type="EC" id="2.7.13.3"/>
    </reaction>
</comment>
<organism evidence="14 15">
    <name type="scientific">Dactylosporangium matsuzakiense</name>
    <dbReference type="NCBI Taxonomy" id="53360"/>
    <lineage>
        <taxon>Bacteria</taxon>
        <taxon>Bacillati</taxon>
        <taxon>Actinomycetota</taxon>
        <taxon>Actinomycetes</taxon>
        <taxon>Micromonosporales</taxon>
        <taxon>Micromonosporaceae</taxon>
        <taxon>Dactylosporangium</taxon>
    </lineage>
</organism>
<evidence type="ECO:0000256" key="1">
    <source>
        <dbReference type="ARBA" id="ARBA00000085"/>
    </source>
</evidence>
<keyword evidence="10 11" id="KW-0472">Membrane</keyword>
<keyword evidence="6 11" id="KW-0812">Transmembrane</keyword>
<evidence type="ECO:0000259" key="13">
    <source>
        <dbReference type="PROSITE" id="PS50885"/>
    </source>
</evidence>
<reference evidence="14" key="1">
    <citation type="journal article" date="2014" name="Int. J. Syst. Evol. Microbiol.">
        <title>Complete genome sequence of Corynebacterium casei LMG S-19264T (=DSM 44701T), isolated from a smear-ripened cheese.</title>
        <authorList>
            <consortium name="US DOE Joint Genome Institute (JGI-PGF)"/>
            <person name="Walter F."/>
            <person name="Albersmeier A."/>
            <person name="Kalinowski J."/>
            <person name="Ruckert C."/>
        </authorList>
    </citation>
    <scope>NUCLEOTIDE SEQUENCE</scope>
    <source>
        <strain evidence="14">VKM Ac-1321</strain>
    </source>
</reference>
<accession>A0A9W6NKH2</accession>
<dbReference type="InterPro" id="IPR004358">
    <property type="entry name" value="Sig_transdc_His_kin-like_C"/>
</dbReference>
<dbReference type="CDD" id="cd06225">
    <property type="entry name" value="HAMP"/>
    <property type="match status" value="1"/>
</dbReference>
<evidence type="ECO:0000256" key="10">
    <source>
        <dbReference type="ARBA" id="ARBA00023136"/>
    </source>
</evidence>
<dbReference type="Proteomes" id="UP001143480">
    <property type="component" value="Unassembled WGS sequence"/>
</dbReference>
<evidence type="ECO:0000256" key="8">
    <source>
        <dbReference type="ARBA" id="ARBA00022989"/>
    </source>
</evidence>
<dbReference type="EMBL" id="BSFP01000011">
    <property type="protein sequence ID" value="GLL00925.1"/>
    <property type="molecule type" value="Genomic_DNA"/>
</dbReference>
<dbReference type="Pfam" id="PF00512">
    <property type="entry name" value="HisKA"/>
    <property type="match status" value="1"/>
</dbReference>
<comment type="caution">
    <text evidence="14">The sequence shown here is derived from an EMBL/GenBank/DDBJ whole genome shotgun (WGS) entry which is preliminary data.</text>
</comment>
<reference evidence="14" key="2">
    <citation type="submission" date="2023-01" db="EMBL/GenBank/DDBJ databases">
        <authorList>
            <person name="Sun Q."/>
            <person name="Evtushenko L."/>
        </authorList>
    </citation>
    <scope>NUCLEOTIDE SEQUENCE</scope>
    <source>
        <strain evidence="14">VKM Ac-1321</strain>
    </source>
</reference>
<keyword evidence="15" id="KW-1185">Reference proteome</keyword>
<dbReference type="SMART" id="SM00388">
    <property type="entry name" value="HisKA"/>
    <property type="match status" value="1"/>
</dbReference>
<comment type="subcellular location">
    <subcellularLocation>
        <location evidence="2">Cell membrane</location>
    </subcellularLocation>
</comment>
<evidence type="ECO:0000256" key="2">
    <source>
        <dbReference type="ARBA" id="ARBA00004236"/>
    </source>
</evidence>
<dbReference type="InterPro" id="IPR003660">
    <property type="entry name" value="HAMP_dom"/>
</dbReference>
<evidence type="ECO:0000256" key="3">
    <source>
        <dbReference type="ARBA" id="ARBA00012438"/>
    </source>
</evidence>
<evidence type="ECO:0000256" key="6">
    <source>
        <dbReference type="ARBA" id="ARBA00022692"/>
    </source>
</evidence>
<evidence type="ECO:0000256" key="7">
    <source>
        <dbReference type="ARBA" id="ARBA00022777"/>
    </source>
</evidence>
<dbReference type="PRINTS" id="PR00344">
    <property type="entry name" value="BCTRLSENSOR"/>
</dbReference>
<dbReference type="RefSeq" id="WP_261965556.1">
    <property type="nucleotide sequence ID" value="NZ_BAAAXA010000001.1"/>
</dbReference>
<dbReference type="Gene3D" id="6.10.340.10">
    <property type="match status" value="1"/>
</dbReference>
<feature type="transmembrane region" description="Helical" evidence="11">
    <location>
        <begin position="66"/>
        <end position="86"/>
    </location>
</feature>
<dbReference type="SUPFAM" id="SSF158472">
    <property type="entry name" value="HAMP domain-like"/>
    <property type="match status" value="1"/>
</dbReference>
<keyword evidence="7 14" id="KW-0418">Kinase</keyword>
<dbReference type="Gene3D" id="3.30.565.10">
    <property type="entry name" value="Histidine kinase-like ATPase, C-terminal domain"/>
    <property type="match status" value="1"/>
</dbReference>
<keyword evidence="9" id="KW-0902">Two-component regulatory system</keyword>
<dbReference type="SMART" id="SM00387">
    <property type="entry name" value="HATPase_c"/>
    <property type="match status" value="1"/>
</dbReference>
<dbReference type="InterPro" id="IPR036890">
    <property type="entry name" value="HATPase_C_sf"/>
</dbReference>
<dbReference type="Pfam" id="PF00672">
    <property type="entry name" value="HAMP"/>
    <property type="match status" value="1"/>
</dbReference>
<proteinExistence type="predicted"/>
<dbReference type="PANTHER" id="PTHR45436:SF5">
    <property type="entry name" value="SENSOR HISTIDINE KINASE TRCS"/>
    <property type="match status" value="1"/>
</dbReference>
<dbReference type="Gene3D" id="1.10.287.130">
    <property type="match status" value="1"/>
</dbReference>
<evidence type="ECO:0000256" key="11">
    <source>
        <dbReference type="SAM" id="Phobius"/>
    </source>
</evidence>
<name>A0A9W6NKH2_9ACTN</name>
<dbReference type="InterPro" id="IPR050428">
    <property type="entry name" value="TCS_sensor_his_kinase"/>
</dbReference>
<feature type="domain" description="HAMP" evidence="13">
    <location>
        <begin position="87"/>
        <end position="140"/>
    </location>
</feature>
<feature type="domain" description="Histidine kinase" evidence="12">
    <location>
        <begin position="148"/>
        <end position="361"/>
    </location>
</feature>
<dbReference type="SUPFAM" id="SSF55874">
    <property type="entry name" value="ATPase domain of HSP90 chaperone/DNA topoisomerase II/histidine kinase"/>
    <property type="match status" value="1"/>
</dbReference>
<dbReference type="GO" id="GO:0005886">
    <property type="term" value="C:plasma membrane"/>
    <property type="evidence" value="ECO:0007669"/>
    <property type="project" value="UniProtKB-SubCell"/>
</dbReference>
<evidence type="ECO:0000256" key="5">
    <source>
        <dbReference type="ARBA" id="ARBA00022679"/>
    </source>
</evidence>
<evidence type="ECO:0000313" key="14">
    <source>
        <dbReference type="EMBL" id="GLL00925.1"/>
    </source>
</evidence>
<dbReference type="PROSITE" id="PS50885">
    <property type="entry name" value="HAMP"/>
    <property type="match status" value="1"/>
</dbReference>
<dbReference type="InterPro" id="IPR003661">
    <property type="entry name" value="HisK_dim/P_dom"/>
</dbReference>
<dbReference type="CDD" id="cd00082">
    <property type="entry name" value="HisKA"/>
    <property type="match status" value="1"/>
</dbReference>
<evidence type="ECO:0000313" key="15">
    <source>
        <dbReference type="Proteomes" id="UP001143480"/>
    </source>
</evidence>